<evidence type="ECO:0000313" key="7">
    <source>
        <dbReference type="Proteomes" id="UP000758168"/>
    </source>
</evidence>
<feature type="region of interest" description="Disordered" evidence="4">
    <location>
        <begin position="1"/>
        <end position="45"/>
    </location>
</feature>
<dbReference type="CDD" id="cd01392">
    <property type="entry name" value="HTH_LacI"/>
    <property type="match status" value="1"/>
</dbReference>
<evidence type="ECO:0000259" key="5">
    <source>
        <dbReference type="PROSITE" id="PS50932"/>
    </source>
</evidence>
<dbReference type="InterPro" id="IPR046335">
    <property type="entry name" value="LacI/GalR-like_sensor"/>
</dbReference>
<dbReference type="InterPro" id="IPR028082">
    <property type="entry name" value="Peripla_BP_I"/>
</dbReference>
<dbReference type="CDD" id="cd06267">
    <property type="entry name" value="PBP1_LacI_sugar_binding-like"/>
    <property type="match status" value="1"/>
</dbReference>
<dbReference type="SMART" id="SM00354">
    <property type="entry name" value="HTH_LACI"/>
    <property type="match status" value="1"/>
</dbReference>
<evidence type="ECO:0000313" key="6">
    <source>
        <dbReference type="EMBL" id="MBP2415270.1"/>
    </source>
</evidence>
<dbReference type="RefSeq" id="WP_210052153.1">
    <property type="nucleotide sequence ID" value="NZ_BAAAMH010000026.1"/>
</dbReference>
<dbReference type="Pfam" id="PF13377">
    <property type="entry name" value="Peripla_BP_3"/>
    <property type="match status" value="1"/>
</dbReference>
<accession>A0ABS4Z2K6</accession>
<dbReference type="Gene3D" id="1.10.260.40">
    <property type="entry name" value="lambda repressor-like DNA-binding domains"/>
    <property type="match status" value="1"/>
</dbReference>
<proteinExistence type="predicted"/>
<keyword evidence="3" id="KW-0804">Transcription</keyword>
<comment type="caution">
    <text evidence="6">The sequence shown here is derived from an EMBL/GenBank/DDBJ whole genome shotgun (WGS) entry which is preliminary data.</text>
</comment>
<keyword evidence="1" id="KW-0805">Transcription regulation</keyword>
<dbReference type="SUPFAM" id="SSF53822">
    <property type="entry name" value="Periplasmic binding protein-like I"/>
    <property type="match status" value="1"/>
</dbReference>
<dbReference type="Gene3D" id="3.40.50.2300">
    <property type="match status" value="2"/>
</dbReference>
<protein>
    <submittedName>
        <fullName evidence="6">LacI family transcriptional regulator</fullName>
    </submittedName>
</protein>
<organism evidence="6 7">
    <name type="scientific">Microlunatus capsulatus</name>
    <dbReference type="NCBI Taxonomy" id="99117"/>
    <lineage>
        <taxon>Bacteria</taxon>
        <taxon>Bacillati</taxon>
        <taxon>Actinomycetota</taxon>
        <taxon>Actinomycetes</taxon>
        <taxon>Propionibacteriales</taxon>
        <taxon>Propionibacteriaceae</taxon>
        <taxon>Microlunatus</taxon>
    </lineage>
</organism>
<reference evidence="6 7" key="1">
    <citation type="submission" date="2021-03" db="EMBL/GenBank/DDBJ databases">
        <title>Sequencing the genomes of 1000 actinobacteria strains.</title>
        <authorList>
            <person name="Klenk H.-P."/>
        </authorList>
    </citation>
    <scope>NUCLEOTIDE SEQUENCE [LARGE SCALE GENOMIC DNA]</scope>
    <source>
        <strain evidence="6 7">DSM 12936</strain>
    </source>
</reference>
<dbReference type="SUPFAM" id="SSF47413">
    <property type="entry name" value="lambda repressor-like DNA-binding domains"/>
    <property type="match status" value="1"/>
</dbReference>
<dbReference type="EMBL" id="JAGIOB010000001">
    <property type="protein sequence ID" value="MBP2415270.1"/>
    <property type="molecule type" value="Genomic_DNA"/>
</dbReference>
<evidence type="ECO:0000256" key="4">
    <source>
        <dbReference type="SAM" id="MobiDB-lite"/>
    </source>
</evidence>
<dbReference type="InterPro" id="IPR010982">
    <property type="entry name" value="Lambda_DNA-bd_dom_sf"/>
</dbReference>
<feature type="domain" description="HTH lacI-type" evidence="5">
    <location>
        <begin position="45"/>
        <end position="99"/>
    </location>
</feature>
<dbReference type="Proteomes" id="UP000758168">
    <property type="component" value="Unassembled WGS sequence"/>
</dbReference>
<name>A0ABS4Z2K6_9ACTN</name>
<evidence type="ECO:0000256" key="3">
    <source>
        <dbReference type="ARBA" id="ARBA00023163"/>
    </source>
</evidence>
<sequence>MSTDTAQQRDGAVRADSSAPRDDAGRLSPADATADGAVRSSRPQPTLEMVAAVSGVSRSTVSRVVNHSPSVRPEVAAAVRRAIEALDYVPNRAARSLASRHTYAVALLVPEESSRFFGDPYFASIVQGITGALESSDYVLNLLVDRDGGGGKARRYLQGGSVDGALVVSHHPRDTDLRAINASLPVVFGGRPALPDLDPCYSVDVDNVGGARLATGHLVGLGRRRVGTVTGPSDMPASVDRLQGWREVLEAAGLPDDAVAVGDFTTAGGAAATHALLERVPDLDALFVANDLMARGALAVLAERGRAVPDDVALVGYDDSPAATWAEPLLTTVSQPSIAMGARMAEMLLGLLASREPESRACVLQTRLVLRATA</sequence>
<evidence type="ECO:0000256" key="1">
    <source>
        <dbReference type="ARBA" id="ARBA00023015"/>
    </source>
</evidence>
<dbReference type="InterPro" id="IPR000843">
    <property type="entry name" value="HTH_LacI"/>
</dbReference>
<gene>
    <name evidence="6" type="ORF">JOF54_000192</name>
</gene>
<dbReference type="PANTHER" id="PTHR30146:SF109">
    <property type="entry name" value="HTH-TYPE TRANSCRIPTIONAL REGULATOR GALS"/>
    <property type="match status" value="1"/>
</dbReference>
<dbReference type="PANTHER" id="PTHR30146">
    <property type="entry name" value="LACI-RELATED TRANSCRIPTIONAL REPRESSOR"/>
    <property type="match status" value="1"/>
</dbReference>
<evidence type="ECO:0000256" key="2">
    <source>
        <dbReference type="ARBA" id="ARBA00023125"/>
    </source>
</evidence>
<keyword evidence="7" id="KW-1185">Reference proteome</keyword>
<dbReference type="Pfam" id="PF00356">
    <property type="entry name" value="LacI"/>
    <property type="match status" value="1"/>
</dbReference>
<keyword evidence="2" id="KW-0238">DNA-binding</keyword>
<dbReference type="PROSITE" id="PS50932">
    <property type="entry name" value="HTH_LACI_2"/>
    <property type="match status" value="1"/>
</dbReference>